<name>A0ABS5QKM4_9PROT</name>
<comment type="similarity">
    <text evidence="1">Belongs to the UPF0065 (bug) family.</text>
</comment>
<feature type="chain" id="PRO_5047172963" evidence="2">
    <location>
        <begin position="25"/>
        <end position="324"/>
    </location>
</feature>
<dbReference type="RefSeq" id="WP_213672361.1">
    <property type="nucleotide sequence ID" value="NZ_JAHCDA010000006.1"/>
</dbReference>
<accession>A0ABS5QKM4</accession>
<sequence>MIRLPRRALLGASASLLAAPAVRAQGLFPRPLRAIVPFPPAGGVDVFARAFVPAFSAALGQSIVIENIGGASSRVGNQAVVRAAADGHTLLITNDTLAAVEALPVPGTGPFVPRLAPVLLGATASHVVVAHPRAGLPDAAAYAQRLRARQRVTMGVPGLGTAHHFASELLAEALGGRPDHIAYRGGGPLIVDVLSGTLDAGLITLGTAIDHVRAGRLVALGVTGKERSPGAPEIPTFAETVAPGFEIRTWQGILAPAGTPAPVLAALTEAGLAALRDPRVVERLAGQGYEAAGLGPEPFGTLLRDTVARFAGIVGAVGLRPEES</sequence>
<dbReference type="CDD" id="cd07012">
    <property type="entry name" value="PBP2_Bug_TTT"/>
    <property type="match status" value="1"/>
</dbReference>
<proteinExistence type="inferred from homology"/>
<organism evidence="3 4">
    <name type="scientific">Roseococcus pinisoli</name>
    <dbReference type="NCBI Taxonomy" id="2835040"/>
    <lineage>
        <taxon>Bacteria</taxon>
        <taxon>Pseudomonadati</taxon>
        <taxon>Pseudomonadota</taxon>
        <taxon>Alphaproteobacteria</taxon>
        <taxon>Acetobacterales</taxon>
        <taxon>Roseomonadaceae</taxon>
        <taxon>Roseococcus</taxon>
    </lineage>
</organism>
<evidence type="ECO:0000256" key="1">
    <source>
        <dbReference type="ARBA" id="ARBA00006987"/>
    </source>
</evidence>
<reference evidence="3 4" key="1">
    <citation type="submission" date="2021-05" db="EMBL/GenBank/DDBJ databases">
        <title>Roseococcus sp. XZZS9, whole genome shotgun sequencing project.</title>
        <authorList>
            <person name="Zhao G."/>
            <person name="Shen L."/>
        </authorList>
    </citation>
    <scope>NUCLEOTIDE SEQUENCE [LARGE SCALE GENOMIC DNA]</scope>
    <source>
        <strain evidence="3 4">XZZS9</strain>
    </source>
</reference>
<dbReference type="InterPro" id="IPR042100">
    <property type="entry name" value="Bug_dom1"/>
</dbReference>
<gene>
    <name evidence="3" type="ORF">KHU32_22115</name>
</gene>
<dbReference type="Proteomes" id="UP000766336">
    <property type="component" value="Unassembled WGS sequence"/>
</dbReference>
<keyword evidence="4" id="KW-1185">Reference proteome</keyword>
<evidence type="ECO:0000313" key="3">
    <source>
        <dbReference type="EMBL" id="MBS7813652.1"/>
    </source>
</evidence>
<dbReference type="Gene3D" id="3.40.190.10">
    <property type="entry name" value="Periplasmic binding protein-like II"/>
    <property type="match status" value="1"/>
</dbReference>
<dbReference type="PANTHER" id="PTHR42928">
    <property type="entry name" value="TRICARBOXYLATE-BINDING PROTEIN"/>
    <property type="match status" value="1"/>
</dbReference>
<evidence type="ECO:0000256" key="2">
    <source>
        <dbReference type="SAM" id="SignalP"/>
    </source>
</evidence>
<dbReference type="Pfam" id="PF03401">
    <property type="entry name" value="TctC"/>
    <property type="match status" value="1"/>
</dbReference>
<keyword evidence="2" id="KW-0732">Signal</keyword>
<comment type="caution">
    <text evidence="3">The sequence shown here is derived from an EMBL/GenBank/DDBJ whole genome shotgun (WGS) entry which is preliminary data.</text>
</comment>
<dbReference type="PIRSF" id="PIRSF017082">
    <property type="entry name" value="YflP"/>
    <property type="match status" value="1"/>
</dbReference>
<feature type="signal peptide" evidence="2">
    <location>
        <begin position="1"/>
        <end position="24"/>
    </location>
</feature>
<dbReference type="EMBL" id="JAHCDA010000006">
    <property type="protein sequence ID" value="MBS7813652.1"/>
    <property type="molecule type" value="Genomic_DNA"/>
</dbReference>
<protein>
    <submittedName>
        <fullName evidence="3">Tripartite tricarboxylate transporter substrate binding protein</fullName>
    </submittedName>
</protein>
<evidence type="ECO:0000313" key="4">
    <source>
        <dbReference type="Proteomes" id="UP000766336"/>
    </source>
</evidence>
<dbReference type="InterPro" id="IPR005064">
    <property type="entry name" value="BUG"/>
</dbReference>
<dbReference type="PANTHER" id="PTHR42928:SF5">
    <property type="entry name" value="BLR1237 PROTEIN"/>
    <property type="match status" value="1"/>
</dbReference>
<dbReference type="Gene3D" id="3.40.190.150">
    <property type="entry name" value="Bordetella uptake gene, domain 1"/>
    <property type="match status" value="1"/>
</dbReference>